<evidence type="ECO:0000256" key="8">
    <source>
        <dbReference type="SAM" id="Phobius"/>
    </source>
</evidence>
<evidence type="ECO:0000313" key="10">
    <source>
        <dbReference type="EMBL" id="SFV20025.1"/>
    </source>
</evidence>
<feature type="transmembrane region" description="Helical" evidence="8">
    <location>
        <begin position="192"/>
        <end position="213"/>
    </location>
</feature>
<evidence type="ECO:0000256" key="7">
    <source>
        <dbReference type="SAM" id="MobiDB-lite"/>
    </source>
</evidence>
<feature type="transmembrane region" description="Helical" evidence="8">
    <location>
        <begin position="86"/>
        <end position="107"/>
    </location>
</feature>
<keyword evidence="3" id="KW-1003">Cell membrane</keyword>
<reference evidence="10 11" key="1">
    <citation type="submission" date="2016-10" db="EMBL/GenBank/DDBJ databases">
        <authorList>
            <person name="de Groot N.N."/>
        </authorList>
    </citation>
    <scope>NUCLEOTIDE SEQUENCE [LARGE SCALE GENOMIC DNA]</scope>
    <source>
        <strain evidence="10 11">CGMCC 1.7054</strain>
    </source>
</reference>
<feature type="transmembrane region" description="Helical" evidence="8">
    <location>
        <begin position="390"/>
        <end position="413"/>
    </location>
</feature>
<dbReference type="RefSeq" id="WP_091692671.1">
    <property type="nucleotide sequence ID" value="NZ_CP136963.1"/>
</dbReference>
<evidence type="ECO:0000256" key="4">
    <source>
        <dbReference type="ARBA" id="ARBA00022692"/>
    </source>
</evidence>
<name>A0A1I7MDM3_9MICC</name>
<protein>
    <submittedName>
        <fullName evidence="10">Predicted arabinose efflux permease, MFS family</fullName>
    </submittedName>
</protein>
<feature type="transmembrane region" description="Helical" evidence="8">
    <location>
        <begin position="297"/>
        <end position="316"/>
    </location>
</feature>
<dbReference type="PROSITE" id="PS50850">
    <property type="entry name" value="MFS"/>
    <property type="match status" value="1"/>
</dbReference>
<evidence type="ECO:0000256" key="6">
    <source>
        <dbReference type="ARBA" id="ARBA00023136"/>
    </source>
</evidence>
<dbReference type="GO" id="GO:0005886">
    <property type="term" value="C:plasma membrane"/>
    <property type="evidence" value="ECO:0007669"/>
    <property type="project" value="UniProtKB-SubCell"/>
</dbReference>
<dbReference type="EMBL" id="FPCG01000001">
    <property type="protein sequence ID" value="SFV20025.1"/>
    <property type="molecule type" value="Genomic_DNA"/>
</dbReference>
<keyword evidence="2" id="KW-0813">Transport</keyword>
<dbReference type="InterPro" id="IPR036259">
    <property type="entry name" value="MFS_trans_sf"/>
</dbReference>
<evidence type="ECO:0000256" key="2">
    <source>
        <dbReference type="ARBA" id="ARBA00022448"/>
    </source>
</evidence>
<evidence type="ECO:0000256" key="3">
    <source>
        <dbReference type="ARBA" id="ARBA00022475"/>
    </source>
</evidence>
<feature type="domain" description="Major facilitator superfamily (MFS) profile" evidence="9">
    <location>
        <begin position="16"/>
        <end position="441"/>
    </location>
</feature>
<sequence length="457" mass="45543">MTGSLRHPFRDGPLAHAFQIYAPSVIYSVGLGAITPAIASAAIALGVGLAVAAATVTLVGLGSLISTAPAALVASRFGERRTIIASAWLGTAGALLGWATVAGWLPVGTLAASDTGAPPDGPDTTRMALYMLAILMVGAAGAGFNLARQSYLAVAVPITHRARAMSTLGGTIRIGLFAGPFIGAALQTLMGLQGAFAAGTACMLAAAVICFAIRDLEAPGSGAPGPGGEGAPSGISATPGGEGSRIPTPAPTMRSLARRHWRVLASAGVGVLCLSAARSTRTAVVPLWAEHLGLSPATASLIYGLSGFVDLIMFYPSGLLMDRKGRRVVAVSCLGGMTVAMALVPLTGTPWWFMASAMLIGLGNGFGSGIVMTLGADYSPEVGRPKFLGLWRLLSDSGVLAGPALLSVVTAAAGLAAGIWAVAVVCAVGTAVFAVVLPKGPGPVGGRGRDSAPVSSG</sequence>
<dbReference type="Pfam" id="PF07690">
    <property type="entry name" value="MFS_1"/>
    <property type="match status" value="2"/>
</dbReference>
<feature type="compositionally biased region" description="Gly residues" evidence="7">
    <location>
        <begin position="222"/>
        <end position="231"/>
    </location>
</feature>
<feature type="transmembrane region" description="Helical" evidence="8">
    <location>
        <begin position="20"/>
        <end position="43"/>
    </location>
</feature>
<feature type="region of interest" description="Disordered" evidence="7">
    <location>
        <begin position="222"/>
        <end position="249"/>
    </location>
</feature>
<dbReference type="OrthoDB" id="3285241at2"/>
<feature type="transmembrane region" description="Helical" evidence="8">
    <location>
        <begin position="127"/>
        <end position="147"/>
    </location>
</feature>
<evidence type="ECO:0000313" key="11">
    <source>
        <dbReference type="Proteomes" id="UP000198881"/>
    </source>
</evidence>
<feature type="transmembrane region" description="Helical" evidence="8">
    <location>
        <begin position="419"/>
        <end position="437"/>
    </location>
</feature>
<evidence type="ECO:0000256" key="5">
    <source>
        <dbReference type="ARBA" id="ARBA00022989"/>
    </source>
</evidence>
<dbReference type="PANTHER" id="PTHR23517">
    <property type="entry name" value="RESISTANCE PROTEIN MDTM, PUTATIVE-RELATED-RELATED"/>
    <property type="match status" value="1"/>
</dbReference>
<evidence type="ECO:0000256" key="1">
    <source>
        <dbReference type="ARBA" id="ARBA00004651"/>
    </source>
</evidence>
<dbReference type="GO" id="GO:0022857">
    <property type="term" value="F:transmembrane transporter activity"/>
    <property type="evidence" value="ECO:0007669"/>
    <property type="project" value="InterPro"/>
</dbReference>
<keyword evidence="5 8" id="KW-1133">Transmembrane helix</keyword>
<feature type="transmembrane region" description="Helical" evidence="8">
    <location>
        <begin position="261"/>
        <end position="277"/>
    </location>
</feature>
<accession>A0A1I7MDM3</accession>
<comment type="subcellular location">
    <subcellularLocation>
        <location evidence="1">Cell membrane</location>
        <topology evidence="1">Multi-pass membrane protein</topology>
    </subcellularLocation>
</comment>
<feature type="transmembrane region" description="Helical" evidence="8">
    <location>
        <begin position="168"/>
        <end position="186"/>
    </location>
</feature>
<keyword evidence="11" id="KW-1185">Reference proteome</keyword>
<organism evidence="10 11">
    <name type="scientific">Micrococcus terreus</name>
    <dbReference type="NCBI Taxonomy" id="574650"/>
    <lineage>
        <taxon>Bacteria</taxon>
        <taxon>Bacillati</taxon>
        <taxon>Actinomycetota</taxon>
        <taxon>Actinomycetes</taxon>
        <taxon>Micrococcales</taxon>
        <taxon>Micrococcaceae</taxon>
        <taxon>Micrococcus</taxon>
    </lineage>
</organism>
<dbReference type="STRING" id="574650.SAMN04487966_10138"/>
<dbReference type="InterPro" id="IPR050171">
    <property type="entry name" value="MFS_Transporters"/>
</dbReference>
<dbReference type="Gene3D" id="1.20.1250.20">
    <property type="entry name" value="MFS general substrate transporter like domains"/>
    <property type="match status" value="2"/>
</dbReference>
<keyword evidence="4 8" id="KW-0812">Transmembrane</keyword>
<feature type="transmembrane region" description="Helical" evidence="8">
    <location>
        <begin position="49"/>
        <end position="74"/>
    </location>
</feature>
<dbReference type="InterPro" id="IPR020846">
    <property type="entry name" value="MFS_dom"/>
</dbReference>
<dbReference type="AlphaFoldDB" id="A0A1I7MDM3"/>
<feature type="transmembrane region" description="Helical" evidence="8">
    <location>
        <begin position="328"/>
        <end position="346"/>
    </location>
</feature>
<gene>
    <name evidence="10" type="ORF">SAMN04487966_10138</name>
</gene>
<feature type="transmembrane region" description="Helical" evidence="8">
    <location>
        <begin position="352"/>
        <end position="378"/>
    </location>
</feature>
<keyword evidence="6 8" id="KW-0472">Membrane</keyword>
<dbReference type="Proteomes" id="UP000198881">
    <property type="component" value="Unassembled WGS sequence"/>
</dbReference>
<proteinExistence type="predicted"/>
<evidence type="ECO:0000259" key="9">
    <source>
        <dbReference type="PROSITE" id="PS50850"/>
    </source>
</evidence>
<dbReference type="InterPro" id="IPR011701">
    <property type="entry name" value="MFS"/>
</dbReference>
<dbReference type="PANTHER" id="PTHR23517:SF2">
    <property type="entry name" value="MULTIDRUG RESISTANCE PROTEIN MDTH"/>
    <property type="match status" value="1"/>
</dbReference>
<dbReference type="SUPFAM" id="SSF103473">
    <property type="entry name" value="MFS general substrate transporter"/>
    <property type="match status" value="2"/>
</dbReference>